<protein>
    <submittedName>
        <fullName evidence="8">MFS transporter</fullName>
    </submittedName>
</protein>
<feature type="transmembrane region" description="Helical" evidence="6">
    <location>
        <begin position="110"/>
        <end position="131"/>
    </location>
</feature>
<evidence type="ECO:0000256" key="5">
    <source>
        <dbReference type="ARBA" id="ARBA00023136"/>
    </source>
</evidence>
<evidence type="ECO:0000256" key="1">
    <source>
        <dbReference type="ARBA" id="ARBA00004141"/>
    </source>
</evidence>
<evidence type="ECO:0000256" key="6">
    <source>
        <dbReference type="SAM" id="Phobius"/>
    </source>
</evidence>
<feature type="transmembrane region" description="Helical" evidence="6">
    <location>
        <begin position="280"/>
        <end position="299"/>
    </location>
</feature>
<dbReference type="PANTHER" id="PTHR23505">
    <property type="entry name" value="SPINSTER"/>
    <property type="match status" value="1"/>
</dbReference>
<evidence type="ECO:0000313" key="8">
    <source>
        <dbReference type="EMBL" id="QUT07385.1"/>
    </source>
</evidence>
<dbReference type="InterPro" id="IPR044770">
    <property type="entry name" value="MFS_spinster-like"/>
</dbReference>
<keyword evidence="5 6" id="KW-0472">Membrane</keyword>
<feature type="transmembrane region" description="Helical" evidence="6">
    <location>
        <begin position="85"/>
        <end position="104"/>
    </location>
</feature>
<dbReference type="RefSeq" id="WP_212610542.1">
    <property type="nucleotide sequence ID" value="NZ_CP073910.1"/>
</dbReference>
<dbReference type="KEGG" id="spph:KFK14_08300"/>
<dbReference type="EMBL" id="CP073910">
    <property type="protein sequence ID" value="QUT07385.1"/>
    <property type="molecule type" value="Genomic_DNA"/>
</dbReference>
<dbReference type="InterPro" id="IPR020846">
    <property type="entry name" value="MFS_dom"/>
</dbReference>
<feature type="transmembrane region" description="Helical" evidence="6">
    <location>
        <begin position="338"/>
        <end position="362"/>
    </location>
</feature>
<dbReference type="Proteomes" id="UP000681425">
    <property type="component" value="Chromosome"/>
</dbReference>
<feature type="transmembrane region" description="Helical" evidence="6">
    <location>
        <begin position="374"/>
        <end position="395"/>
    </location>
</feature>
<feature type="transmembrane region" description="Helical" evidence="6">
    <location>
        <begin position="186"/>
        <end position="207"/>
    </location>
</feature>
<feature type="transmembrane region" description="Helical" evidence="6">
    <location>
        <begin position="239"/>
        <end position="260"/>
    </location>
</feature>
<proteinExistence type="predicted"/>
<dbReference type="Pfam" id="PF07690">
    <property type="entry name" value="MFS_1"/>
    <property type="match status" value="1"/>
</dbReference>
<evidence type="ECO:0000256" key="3">
    <source>
        <dbReference type="ARBA" id="ARBA00022692"/>
    </source>
</evidence>
<dbReference type="Gene3D" id="1.20.1250.20">
    <property type="entry name" value="MFS general substrate transporter like domains"/>
    <property type="match status" value="1"/>
</dbReference>
<evidence type="ECO:0000313" key="9">
    <source>
        <dbReference type="Proteomes" id="UP000681425"/>
    </source>
</evidence>
<feature type="transmembrane region" description="Helical" evidence="6">
    <location>
        <begin position="12"/>
        <end position="31"/>
    </location>
</feature>
<feature type="transmembrane region" description="Helical" evidence="6">
    <location>
        <begin position="143"/>
        <end position="166"/>
    </location>
</feature>
<dbReference type="InterPro" id="IPR036259">
    <property type="entry name" value="MFS_trans_sf"/>
</dbReference>
<dbReference type="PANTHER" id="PTHR23505:SF79">
    <property type="entry name" value="PROTEIN SPINSTER"/>
    <property type="match status" value="1"/>
</dbReference>
<dbReference type="GO" id="GO:0022857">
    <property type="term" value="F:transmembrane transporter activity"/>
    <property type="evidence" value="ECO:0007669"/>
    <property type="project" value="InterPro"/>
</dbReference>
<dbReference type="SUPFAM" id="SSF103473">
    <property type="entry name" value="MFS general substrate transporter"/>
    <property type="match status" value="1"/>
</dbReference>
<dbReference type="GO" id="GO:0016020">
    <property type="term" value="C:membrane"/>
    <property type="evidence" value="ECO:0007669"/>
    <property type="project" value="UniProtKB-SubCell"/>
</dbReference>
<feature type="transmembrane region" description="Helical" evidence="6">
    <location>
        <begin position="410"/>
        <end position="429"/>
    </location>
</feature>
<feature type="transmembrane region" description="Helical" evidence="6">
    <location>
        <begin position="54"/>
        <end position="73"/>
    </location>
</feature>
<dbReference type="PROSITE" id="PS50850">
    <property type="entry name" value="MFS"/>
    <property type="match status" value="1"/>
</dbReference>
<evidence type="ECO:0000256" key="2">
    <source>
        <dbReference type="ARBA" id="ARBA00022448"/>
    </source>
</evidence>
<evidence type="ECO:0000259" key="7">
    <source>
        <dbReference type="PROSITE" id="PS50850"/>
    </source>
</evidence>
<name>A0A975K9R4_9SPHN</name>
<keyword evidence="3 6" id="KW-0812">Transmembrane</keyword>
<accession>A0A975K9R4</accession>
<keyword evidence="2" id="KW-0813">Transport</keyword>
<gene>
    <name evidence="8" type="ORF">KFK14_08300</name>
</gene>
<reference evidence="8" key="1">
    <citation type="submission" date="2021-04" db="EMBL/GenBank/DDBJ databases">
        <title>Isolation of p-tert-butylphenol degrading bacteria Sphingobium phenoxybenzoativorans Tas13 from active sludge.</title>
        <authorList>
            <person name="Li Y."/>
        </authorList>
    </citation>
    <scope>NUCLEOTIDE SEQUENCE</scope>
    <source>
        <strain evidence="8">Tas13</strain>
    </source>
</reference>
<keyword evidence="4 6" id="KW-1133">Transmembrane helix</keyword>
<dbReference type="AlphaFoldDB" id="A0A975K9R4"/>
<evidence type="ECO:0000256" key="4">
    <source>
        <dbReference type="ARBA" id="ARBA00022989"/>
    </source>
</evidence>
<feature type="transmembrane region" description="Helical" evidence="6">
    <location>
        <begin position="311"/>
        <end position="332"/>
    </location>
</feature>
<dbReference type="InterPro" id="IPR011701">
    <property type="entry name" value="MFS"/>
</dbReference>
<sequence length="439" mass="47240">MKAPADTEPKPGFAAWYLIAVLTLAYTASFIDRQVLNLLVGPLKAEFGLDDTKLSLLQGVAFTSAYILFSPLFGRLADTGSRRGILIFGIALWSIGTSLCGLSRTYWQLFMARFGVGGSEACLTPAAWSIIADSFPERMIPRAFSIFMMGPYLGGGLALIFGGLLLESAEHWDLSAVPLIGAMKPWQIVFLAAGLPGLLIVAMMFFVREPVRHASRIAEDKGQMAMADVWRVFVQHRGFYGNFYAGMSSLVVCLYAFPAWMPTVLIRRFDAAASTVGVQYGALVLVTGSLGVLTGPWLARMLEKRGRVESLMLLPFCAAVGLILISIALGFTTSYASALAVATAASFIYSMPQALASSALQLATPNRMRGIASAVYVFVVSVTGLGAAPTIVALLTDHVFGDEKRVGDSLSITCAAAALLSAFFLWRALRSYRLLLAHR</sequence>
<keyword evidence="9" id="KW-1185">Reference proteome</keyword>
<feature type="domain" description="Major facilitator superfamily (MFS) profile" evidence="7">
    <location>
        <begin position="18"/>
        <end position="433"/>
    </location>
</feature>
<comment type="subcellular location">
    <subcellularLocation>
        <location evidence="1">Membrane</location>
        <topology evidence="1">Multi-pass membrane protein</topology>
    </subcellularLocation>
</comment>
<organism evidence="8 9">
    <name type="scientific">Sphingobium phenoxybenzoativorans</name>
    <dbReference type="NCBI Taxonomy" id="1592790"/>
    <lineage>
        <taxon>Bacteria</taxon>
        <taxon>Pseudomonadati</taxon>
        <taxon>Pseudomonadota</taxon>
        <taxon>Alphaproteobacteria</taxon>
        <taxon>Sphingomonadales</taxon>
        <taxon>Sphingomonadaceae</taxon>
        <taxon>Sphingobium</taxon>
    </lineage>
</organism>